<feature type="repeat" description="TPR" evidence="1">
    <location>
        <begin position="75"/>
        <end position="108"/>
    </location>
</feature>
<dbReference type="EMBL" id="JBHPON010000001">
    <property type="protein sequence ID" value="MFC6034572.1"/>
    <property type="molecule type" value="Genomic_DNA"/>
</dbReference>
<dbReference type="Proteomes" id="UP001596116">
    <property type="component" value="Unassembled WGS sequence"/>
</dbReference>
<proteinExistence type="predicted"/>
<comment type="caution">
    <text evidence="3">The sequence shown here is derived from an EMBL/GenBank/DDBJ whole genome shotgun (WGS) entry which is preliminary data.</text>
</comment>
<keyword evidence="1" id="KW-0802">TPR repeat</keyword>
<feature type="chain" id="PRO_5045457246" evidence="2">
    <location>
        <begin position="23"/>
        <end position="179"/>
    </location>
</feature>
<name>A0ABW1KVH8_9PROT</name>
<protein>
    <submittedName>
        <fullName evidence="3">Tetratricopeptide repeat protein</fullName>
    </submittedName>
</protein>
<accession>A0ABW1KVH8</accession>
<gene>
    <name evidence="3" type="ORF">ACFMB1_03395</name>
</gene>
<dbReference type="InterPro" id="IPR019734">
    <property type="entry name" value="TPR_rpt"/>
</dbReference>
<evidence type="ECO:0000313" key="3">
    <source>
        <dbReference type="EMBL" id="MFC6034572.1"/>
    </source>
</evidence>
<reference evidence="3 4" key="1">
    <citation type="submission" date="2024-09" db="EMBL/GenBank/DDBJ databases">
        <authorList>
            <person name="Zhang Z.-H."/>
        </authorList>
    </citation>
    <scope>NUCLEOTIDE SEQUENCE [LARGE SCALE GENOMIC DNA]</scope>
    <source>
        <strain evidence="3 4">HHTR114</strain>
    </source>
</reference>
<sequence length="179" mass="19787">MSLNISLWGAAMLAMAASGQDAQDGTLVFKTVVQNAIPHFEDCYRNAADGGADYALLRPCDLALENETLTPRQTAILRVNRGVIRYNLGDYEDAIEDFSAALDLNINVKAKVLVNRGLSFEAVSAERLARLDYESALAFNPDNQTARRRLEELKKPIYERSRLPSRINAGRMFPPVAGI</sequence>
<keyword evidence="2" id="KW-0732">Signal</keyword>
<evidence type="ECO:0000256" key="2">
    <source>
        <dbReference type="SAM" id="SignalP"/>
    </source>
</evidence>
<dbReference type="Gene3D" id="1.25.40.10">
    <property type="entry name" value="Tetratricopeptide repeat domain"/>
    <property type="match status" value="1"/>
</dbReference>
<dbReference type="InterPro" id="IPR011990">
    <property type="entry name" value="TPR-like_helical_dom_sf"/>
</dbReference>
<keyword evidence="4" id="KW-1185">Reference proteome</keyword>
<feature type="signal peptide" evidence="2">
    <location>
        <begin position="1"/>
        <end position="22"/>
    </location>
</feature>
<organism evidence="3 4">
    <name type="scientific">Hyphococcus aureus</name>
    <dbReference type="NCBI Taxonomy" id="2666033"/>
    <lineage>
        <taxon>Bacteria</taxon>
        <taxon>Pseudomonadati</taxon>
        <taxon>Pseudomonadota</taxon>
        <taxon>Alphaproteobacteria</taxon>
        <taxon>Parvularculales</taxon>
        <taxon>Parvularculaceae</taxon>
        <taxon>Hyphococcus</taxon>
    </lineage>
</organism>
<dbReference type="SMART" id="SM00028">
    <property type="entry name" value="TPR"/>
    <property type="match status" value="2"/>
</dbReference>
<dbReference type="PROSITE" id="PS50005">
    <property type="entry name" value="TPR"/>
    <property type="match status" value="1"/>
</dbReference>
<evidence type="ECO:0000256" key="1">
    <source>
        <dbReference type="PROSITE-ProRule" id="PRU00339"/>
    </source>
</evidence>
<dbReference type="RefSeq" id="WP_379880098.1">
    <property type="nucleotide sequence ID" value="NZ_JBHPON010000001.1"/>
</dbReference>
<evidence type="ECO:0000313" key="4">
    <source>
        <dbReference type="Proteomes" id="UP001596116"/>
    </source>
</evidence>
<dbReference type="SUPFAM" id="SSF48452">
    <property type="entry name" value="TPR-like"/>
    <property type="match status" value="1"/>
</dbReference>
<dbReference type="Pfam" id="PF00515">
    <property type="entry name" value="TPR_1"/>
    <property type="match status" value="1"/>
</dbReference>